<keyword evidence="4" id="KW-0597">Phosphoprotein</keyword>
<dbReference type="FunFam" id="3.30.200.20:FF:000335">
    <property type="entry name" value="Serine/threonine-protein kinase MHK"/>
    <property type="match status" value="1"/>
</dbReference>
<reference evidence="12 13" key="1">
    <citation type="journal article" date="2023" name="BMC Biotechnol.">
        <title>Vitis rotundifolia cv Carlos genome sequencing.</title>
        <authorList>
            <person name="Huff M."/>
            <person name="Hulse-Kemp A."/>
            <person name="Scheffler B."/>
            <person name="Youngblood R."/>
            <person name="Simpson S."/>
            <person name="Babiker E."/>
            <person name="Staton M."/>
        </authorList>
    </citation>
    <scope>NUCLEOTIDE SEQUENCE [LARGE SCALE GENOMIC DNA]</scope>
    <source>
        <tissue evidence="12">Leaf</tissue>
    </source>
</reference>
<evidence type="ECO:0000313" key="13">
    <source>
        <dbReference type="Proteomes" id="UP001168098"/>
    </source>
</evidence>
<evidence type="ECO:0000256" key="2">
    <source>
        <dbReference type="ARBA" id="ARBA00012425"/>
    </source>
</evidence>
<name>A0AA38ZY45_VITRO</name>
<evidence type="ECO:0000259" key="11">
    <source>
        <dbReference type="PROSITE" id="PS50011"/>
    </source>
</evidence>
<comment type="catalytic activity">
    <reaction evidence="10">
        <text>L-seryl-[protein] + ATP = O-phospho-L-seryl-[protein] + ADP + H(+)</text>
        <dbReference type="Rhea" id="RHEA:17989"/>
        <dbReference type="Rhea" id="RHEA-COMP:9863"/>
        <dbReference type="Rhea" id="RHEA-COMP:11604"/>
        <dbReference type="ChEBI" id="CHEBI:15378"/>
        <dbReference type="ChEBI" id="CHEBI:29999"/>
        <dbReference type="ChEBI" id="CHEBI:30616"/>
        <dbReference type="ChEBI" id="CHEBI:83421"/>
        <dbReference type="ChEBI" id="CHEBI:456216"/>
        <dbReference type="EC" id="2.7.11.22"/>
    </reaction>
</comment>
<dbReference type="SMART" id="SM00220">
    <property type="entry name" value="S_TKc"/>
    <property type="match status" value="1"/>
</dbReference>
<evidence type="ECO:0000256" key="1">
    <source>
        <dbReference type="ARBA" id="ARBA00006485"/>
    </source>
</evidence>
<accession>A0AA38ZY45</accession>
<proteinExistence type="inferred from homology"/>
<comment type="caution">
    <text evidence="12">The sequence shown here is derived from an EMBL/GenBank/DDBJ whole genome shotgun (WGS) entry which is preliminary data.</text>
</comment>
<dbReference type="GO" id="GO:0005524">
    <property type="term" value="F:ATP binding"/>
    <property type="evidence" value="ECO:0007669"/>
    <property type="project" value="UniProtKB-KW"/>
</dbReference>
<evidence type="ECO:0000256" key="5">
    <source>
        <dbReference type="ARBA" id="ARBA00022679"/>
    </source>
</evidence>
<dbReference type="EMBL" id="JARBHA010000007">
    <property type="protein sequence ID" value="KAJ9697458.1"/>
    <property type="molecule type" value="Genomic_DNA"/>
</dbReference>
<keyword evidence="6" id="KW-0547">Nucleotide-binding</keyword>
<evidence type="ECO:0000256" key="9">
    <source>
        <dbReference type="ARBA" id="ARBA00047811"/>
    </source>
</evidence>
<dbReference type="InterPro" id="IPR008271">
    <property type="entry name" value="Ser/Thr_kinase_AS"/>
</dbReference>
<keyword evidence="7" id="KW-0418">Kinase</keyword>
<dbReference type="PANTHER" id="PTHR24055">
    <property type="entry name" value="MITOGEN-ACTIVATED PROTEIN KINASE"/>
    <property type="match status" value="1"/>
</dbReference>
<evidence type="ECO:0000256" key="8">
    <source>
        <dbReference type="ARBA" id="ARBA00022840"/>
    </source>
</evidence>
<keyword evidence="8" id="KW-0067">ATP-binding</keyword>
<dbReference type="EC" id="2.7.11.22" evidence="2"/>
<keyword evidence="13" id="KW-1185">Reference proteome</keyword>
<dbReference type="SUPFAM" id="SSF56112">
    <property type="entry name" value="Protein kinase-like (PK-like)"/>
    <property type="match status" value="1"/>
</dbReference>
<dbReference type="Gene3D" id="3.30.200.20">
    <property type="entry name" value="Phosphorylase Kinase, domain 1"/>
    <property type="match status" value="1"/>
</dbReference>
<dbReference type="Pfam" id="PF00069">
    <property type="entry name" value="Pkinase"/>
    <property type="match status" value="1"/>
</dbReference>
<dbReference type="Proteomes" id="UP001168098">
    <property type="component" value="Unassembled WGS sequence"/>
</dbReference>
<evidence type="ECO:0000256" key="7">
    <source>
        <dbReference type="ARBA" id="ARBA00022777"/>
    </source>
</evidence>
<evidence type="ECO:0000256" key="3">
    <source>
        <dbReference type="ARBA" id="ARBA00022527"/>
    </source>
</evidence>
<keyword evidence="5" id="KW-0808">Transferase</keyword>
<comment type="similarity">
    <text evidence="1">Belongs to the protein kinase superfamily. CMGC Ser/Thr protein kinase family. CDC2/CDKX subfamily.</text>
</comment>
<comment type="catalytic activity">
    <reaction evidence="9">
        <text>L-threonyl-[protein] + ATP = O-phospho-L-threonyl-[protein] + ADP + H(+)</text>
        <dbReference type="Rhea" id="RHEA:46608"/>
        <dbReference type="Rhea" id="RHEA-COMP:11060"/>
        <dbReference type="Rhea" id="RHEA-COMP:11605"/>
        <dbReference type="ChEBI" id="CHEBI:15378"/>
        <dbReference type="ChEBI" id="CHEBI:30013"/>
        <dbReference type="ChEBI" id="CHEBI:30616"/>
        <dbReference type="ChEBI" id="CHEBI:61977"/>
        <dbReference type="ChEBI" id="CHEBI:456216"/>
        <dbReference type="EC" id="2.7.11.22"/>
    </reaction>
</comment>
<dbReference type="PROSITE" id="PS50011">
    <property type="entry name" value="PROTEIN_KINASE_DOM"/>
    <property type="match status" value="1"/>
</dbReference>
<evidence type="ECO:0000256" key="10">
    <source>
        <dbReference type="ARBA" id="ARBA00048367"/>
    </source>
</evidence>
<feature type="domain" description="Protein kinase" evidence="11">
    <location>
        <begin position="4"/>
        <end position="283"/>
    </location>
</feature>
<evidence type="ECO:0000313" key="12">
    <source>
        <dbReference type="EMBL" id="KAJ9697458.1"/>
    </source>
</evidence>
<dbReference type="Gene3D" id="1.10.510.10">
    <property type="entry name" value="Transferase(Phosphotransferase) domain 1"/>
    <property type="match status" value="1"/>
</dbReference>
<evidence type="ECO:0000256" key="4">
    <source>
        <dbReference type="ARBA" id="ARBA00022553"/>
    </source>
</evidence>
<sequence length="454" mass="51466">MERYRILKEVGDGTCGTVYKALNLETYEIVAVKKMKRKFFFWEECMNLREVKSLRKLNHPNIIKLKEIVRENNELFFIFEHMEYNLYQIMGEQKRPFSEEEIRSFMSQVLQGLAHMHKNGYFHRDLKPENLLVTNNVIKIADFGLAREVSSMPPYTDYVSTRWYRAPEVLFQSSTYTPAIDMWAVGAILAELFTLCPIFPGESEIDQLYKICCVLGTPDWTIFPEATNISRLLSVSYSEILPANLSDIIPNASLEATDLIMQLCSWDPLGRPTAEQALKHPFFHVGKWVPHPLPDPFQLKQNDTAAKPNLELNLWDFGREPDDCFLGLTLAVKPSVSNLEMVHKVSQGTGEVSFLGCIFSLILNKLLYSNLRDYKLYIAQDILFCSGFQDSSGKSVFWSVLSPDRNGIDTSVDASLSLSFSSIPHPSVGVGEPTAGFSIFGCPLMAMPSHVQQG</sequence>
<dbReference type="AlphaFoldDB" id="A0AA38ZY45"/>
<gene>
    <name evidence="12" type="ORF">PVL29_009327</name>
</gene>
<dbReference type="InterPro" id="IPR050117">
    <property type="entry name" value="MAPK"/>
</dbReference>
<evidence type="ECO:0000256" key="6">
    <source>
        <dbReference type="ARBA" id="ARBA00022741"/>
    </source>
</evidence>
<keyword evidence="3" id="KW-0723">Serine/threonine-protein kinase</keyword>
<protein>
    <recommendedName>
        <fullName evidence="2">cyclin-dependent kinase</fullName>
        <ecNumber evidence="2">2.7.11.22</ecNumber>
    </recommendedName>
</protein>
<dbReference type="FunFam" id="1.10.510.10:FF:000104">
    <property type="entry name" value="serine/threonine-protein kinase MAK isoform X1"/>
    <property type="match status" value="1"/>
</dbReference>
<dbReference type="PROSITE" id="PS00108">
    <property type="entry name" value="PROTEIN_KINASE_ST"/>
    <property type="match status" value="1"/>
</dbReference>
<dbReference type="GO" id="GO:0004693">
    <property type="term" value="F:cyclin-dependent protein serine/threonine kinase activity"/>
    <property type="evidence" value="ECO:0007669"/>
    <property type="project" value="UniProtKB-EC"/>
</dbReference>
<dbReference type="CDD" id="cd07830">
    <property type="entry name" value="STKc_MAK_like"/>
    <property type="match status" value="1"/>
</dbReference>
<dbReference type="InterPro" id="IPR000719">
    <property type="entry name" value="Prot_kinase_dom"/>
</dbReference>
<dbReference type="InterPro" id="IPR011009">
    <property type="entry name" value="Kinase-like_dom_sf"/>
</dbReference>
<organism evidence="12 13">
    <name type="scientific">Vitis rotundifolia</name>
    <name type="common">Muscadine grape</name>
    <dbReference type="NCBI Taxonomy" id="103349"/>
    <lineage>
        <taxon>Eukaryota</taxon>
        <taxon>Viridiplantae</taxon>
        <taxon>Streptophyta</taxon>
        <taxon>Embryophyta</taxon>
        <taxon>Tracheophyta</taxon>
        <taxon>Spermatophyta</taxon>
        <taxon>Magnoliopsida</taxon>
        <taxon>eudicotyledons</taxon>
        <taxon>Gunneridae</taxon>
        <taxon>Pentapetalae</taxon>
        <taxon>rosids</taxon>
        <taxon>Vitales</taxon>
        <taxon>Vitaceae</taxon>
        <taxon>Viteae</taxon>
        <taxon>Vitis</taxon>
    </lineage>
</organism>